<evidence type="ECO:0000313" key="14">
    <source>
        <dbReference type="EMBL" id="MEK0311695.1"/>
    </source>
</evidence>
<dbReference type="InterPro" id="IPR005146">
    <property type="entry name" value="B3/B4_tRNA-bd"/>
</dbReference>
<dbReference type="PANTHER" id="PTHR10947">
    <property type="entry name" value="PHENYLALANYL-TRNA SYNTHETASE BETA CHAIN AND LEUCINE-RICH REPEAT-CONTAINING PROTEIN 47"/>
    <property type="match status" value="1"/>
</dbReference>
<comment type="caution">
    <text evidence="14">The sequence shown here is derived from an EMBL/GenBank/DDBJ whole genome shotgun (WGS) entry which is preliminary data.</text>
</comment>
<gene>
    <name evidence="11 14" type="primary">pheT</name>
    <name evidence="14" type="ORF">OC725_00185</name>
</gene>
<feature type="binding site" evidence="11">
    <location>
        <position position="479"/>
    </location>
    <ligand>
        <name>Mg(2+)</name>
        <dbReference type="ChEBI" id="CHEBI:18420"/>
        <note>shared with alpha subunit</note>
    </ligand>
</feature>
<evidence type="ECO:0000313" key="15">
    <source>
        <dbReference type="Proteomes" id="UP001382955"/>
    </source>
</evidence>
<comment type="subcellular location">
    <subcellularLocation>
        <location evidence="11">Cytoplasm</location>
    </subcellularLocation>
</comment>
<keyword evidence="6 11" id="KW-0067">ATP-binding</keyword>
<dbReference type="SUPFAM" id="SSF46955">
    <property type="entry name" value="Putative DNA-binding domain"/>
    <property type="match status" value="1"/>
</dbReference>
<dbReference type="EC" id="6.1.1.20" evidence="11"/>
<dbReference type="RefSeq" id="WP_304512367.1">
    <property type="nucleotide sequence ID" value="NZ_JAOSIK010000001.1"/>
</dbReference>
<feature type="domain" description="B5" evidence="13">
    <location>
        <begin position="415"/>
        <end position="495"/>
    </location>
</feature>
<dbReference type="GO" id="GO:0004826">
    <property type="term" value="F:phenylalanine-tRNA ligase activity"/>
    <property type="evidence" value="ECO:0007669"/>
    <property type="project" value="UniProtKB-EC"/>
</dbReference>
<organism evidence="14 15">
    <name type="scientific">Candidatus Phytoplasma fabacearum</name>
    <dbReference type="NCBI Taxonomy" id="2982628"/>
    <lineage>
        <taxon>Bacteria</taxon>
        <taxon>Bacillati</taxon>
        <taxon>Mycoplasmatota</taxon>
        <taxon>Mollicutes</taxon>
        <taxon>Acholeplasmatales</taxon>
        <taxon>Acholeplasmataceae</taxon>
        <taxon>Candidatus Phytoplasma</taxon>
        <taxon>16SrII (Peanut WB group)</taxon>
    </lineage>
</organism>
<dbReference type="SUPFAM" id="SSF56037">
    <property type="entry name" value="PheT/TilS domain"/>
    <property type="match status" value="1"/>
</dbReference>
<evidence type="ECO:0000256" key="4">
    <source>
        <dbReference type="ARBA" id="ARBA00022723"/>
    </source>
</evidence>
<dbReference type="SUPFAM" id="SSF54991">
    <property type="entry name" value="Anticodon-binding domain of PheRS"/>
    <property type="match status" value="1"/>
</dbReference>
<evidence type="ECO:0000256" key="8">
    <source>
        <dbReference type="ARBA" id="ARBA00022917"/>
    </source>
</evidence>
<dbReference type="Gene3D" id="3.30.70.380">
    <property type="entry name" value="Ferrodoxin-fold anticodon-binding domain"/>
    <property type="match status" value="1"/>
</dbReference>
<name>A0ABU8ZSJ6_9MOLU</name>
<comment type="cofactor">
    <cofactor evidence="11">
        <name>Mg(2+)</name>
        <dbReference type="ChEBI" id="CHEBI:18420"/>
    </cofactor>
    <text evidence="11">Binds 2 magnesium ions per tetramer.</text>
</comment>
<keyword evidence="4 11" id="KW-0479">Metal-binding</keyword>
<dbReference type="CDD" id="cd00769">
    <property type="entry name" value="PheRS_beta_core"/>
    <property type="match status" value="1"/>
</dbReference>
<evidence type="ECO:0000259" key="12">
    <source>
        <dbReference type="PROSITE" id="PS51447"/>
    </source>
</evidence>
<dbReference type="InterPro" id="IPR012340">
    <property type="entry name" value="NA-bd_OB-fold"/>
</dbReference>
<keyword evidence="11" id="KW-0963">Cytoplasm</keyword>
<dbReference type="Pfam" id="PF03147">
    <property type="entry name" value="FDX-ACB"/>
    <property type="match status" value="1"/>
</dbReference>
<dbReference type="InterPro" id="IPR036690">
    <property type="entry name" value="Fdx_antiC-bd_sf"/>
</dbReference>
<accession>A0ABU8ZSJ6</accession>
<evidence type="ECO:0000256" key="2">
    <source>
        <dbReference type="ARBA" id="ARBA00011209"/>
    </source>
</evidence>
<dbReference type="Gene3D" id="3.50.40.10">
    <property type="entry name" value="Phenylalanyl-trna Synthetase, Chain B, domain 3"/>
    <property type="match status" value="1"/>
</dbReference>
<keyword evidence="9 11" id="KW-0030">Aminoacyl-tRNA synthetase</keyword>
<protein>
    <recommendedName>
        <fullName evidence="11">Phenylalanine--tRNA ligase beta subunit</fullName>
        <ecNumber evidence="11">6.1.1.20</ecNumber>
    </recommendedName>
    <alternativeName>
        <fullName evidence="11">Phenylalanyl-tRNA synthetase beta subunit</fullName>
        <shortName evidence="11">PheRS</shortName>
    </alternativeName>
</protein>
<evidence type="ECO:0000256" key="5">
    <source>
        <dbReference type="ARBA" id="ARBA00022741"/>
    </source>
</evidence>
<dbReference type="PROSITE" id="PS51483">
    <property type="entry name" value="B5"/>
    <property type="match status" value="1"/>
</dbReference>
<evidence type="ECO:0000256" key="10">
    <source>
        <dbReference type="ARBA" id="ARBA00049255"/>
    </source>
</evidence>
<dbReference type="Pfam" id="PF03484">
    <property type="entry name" value="B5"/>
    <property type="match status" value="1"/>
</dbReference>
<feature type="binding site" evidence="11">
    <location>
        <position position="473"/>
    </location>
    <ligand>
        <name>Mg(2+)</name>
        <dbReference type="ChEBI" id="CHEBI:18420"/>
        <note>shared with alpha subunit</note>
    </ligand>
</feature>
<dbReference type="Gene3D" id="3.30.930.10">
    <property type="entry name" value="Bira Bifunctional Protein, Domain 2"/>
    <property type="match status" value="1"/>
</dbReference>
<dbReference type="SMART" id="SM00896">
    <property type="entry name" value="FDX-ACB"/>
    <property type="match status" value="1"/>
</dbReference>
<evidence type="ECO:0000256" key="7">
    <source>
        <dbReference type="ARBA" id="ARBA00022842"/>
    </source>
</evidence>
<dbReference type="Gene3D" id="3.30.56.10">
    <property type="match status" value="2"/>
</dbReference>
<comment type="caution">
    <text evidence="11">Lacks conserved residue(s) required for the propagation of feature annotation.</text>
</comment>
<comment type="similarity">
    <text evidence="1 11">Belongs to the phenylalanyl-tRNA synthetase beta subunit family. Type 1 subfamily.</text>
</comment>
<dbReference type="SMART" id="SM00873">
    <property type="entry name" value="B3_4"/>
    <property type="match status" value="1"/>
</dbReference>
<comment type="catalytic activity">
    <reaction evidence="10 11">
        <text>tRNA(Phe) + L-phenylalanine + ATP = L-phenylalanyl-tRNA(Phe) + AMP + diphosphate + H(+)</text>
        <dbReference type="Rhea" id="RHEA:19413"/>
        <dbReference type="Rhea" id="RHEA-COMP:9668"/>
        <dbReference type="Rhea" id="RHEA-COMP:9699"/>
        <dbReference type="ChEBI" id="CHEBI:15378"/>
        <dbReference type="ChEBI" id="CHEBI:30616"/>
        <dbReference type="ChEBI" id="CHEBI:33019"/>
        <dbReference type="ChEBI" id="CHEBI:58095"/>
        <dbReference type="ChEBI" id="CHEBI:78442"/>
        <dbReference type="ChEBI" id="CHEBI:78531"/>
        <dbReference type="ChEBI" id="CHEBI:456215"/>
        <dbReference type="EC" id="6.1.1.20"/>
    </reaction>
</comment>
<dbReference type="PANTHER" id="PTHR10947:SF0">
    <property type="entry name" value="PHENYLALANINE--TRNA LIGASE BETA SUBUNIT"/>
    <property type="match status" value="1"/>
</dbReference>
<evidence type="ECO:0000256" key="3">
    <source>
        <dbReference type="ARBA" id="ARBA00022598"/>
    </source>
</evidence>
<keyword evidence="8 11" id="KW-0648">Protein biosynthesis</keyword>
<dbReference type="PROSITE" id="PS51447">
    <property type="entry name" value="FDX_ACB"/>
    <property type="match status" value="1"/>
</dbReference>
<dbReference type="EMBL" id="JAOSIK010000001">
    <property type="protein sequence ID" value="MEK0311695.1"/>
    <property type="molecule type" value="Genomic_DNA"/>
</dbReference>
<dbReference type="NCBIfam" id="TIGR00472">
    <property type="entry name" value="pheT_bact"/>
    <property type="match status" value="1"/>
</dbReference>
<dbReference type="InterPro" id="IPR045060">
    <property type="entry name" value="Phe-tRNA-ligase_IIc_bsu"/>
</dbReference>
<dbReference type="InterPro" id="IPR045864">
    <property type="entry name" value="aa-tRNA-synth_II/BPL/LPL"/>
</dbReference>
<proteinExistence type="inferred from homology"/>
<dbReference type="InterPro" id="IPR005147">
    <property type="entry name" value="tRNA_synthase_B5-dom"/>
</dbReference>
<dbReference type="Proteomes" id="UP001382955">
    <property type="component" value="Unassembled WGS sequence"/>
</dbReference>
<feature type="binding site" evidence="11">
    <location>
        <position position="483"/>
    </location>
    <ligand>
        <name>Mg(2+)</name>
        <dbReference type="ChEBI" id="CHEBI:18420"/>
        <note>shared with alpha subunit</note>
    </ligand>
</feature>
<dbReference type="InterPro" id="IPR005121">
    <property type="entry name" value="Fdx_antiC-bd"/>
</dbReference>
<evidence type="ECO:0000256" key="11">
    <source>
        <dbReference type="HAMAP-Rule" id="MF_00283"/>
    </source>
</evidence>
<dbReference type="InterPro" id="IPR009061">
    <property type="entry name" value="DNA-bd_dom_put_sf"/>
</dbReference>
<sequence length="808" mass="94316">MIINENILKKYLFRSIPKNLKFLINNHITEVEKIEPIHPQLKIQNNQKYIIGKIIQIINRIITIDIGTNIISIDQNNKIINFDNCLINKKIIVLIEQSQNIISNSNNNPNLNIYDNNIYKKKIISAKDLKLSDKNLIESEKNEILYLDNQAPIGECALTYLNLKGSVITLALTPNRVDLLSHIGFAKDLNAVLELSAPKLNNFQKFNDTICELDELNPFCINIENNNCYEYNLRYLTNLTIKPSPLWLRNLLITNQIEPINNIIDVINLIMIEYGIPLNVFDAEKFTNKKIEIRNAKPNEKIIHFTKTYLLKDQQDIVITNNNNIISLNDILNNPDYEIKNKTQKIIITSSYWNIENISKIAKYHQINNNKTLLFTKGIDQNLIQKALEKAVYLIQKLTYGKVYNKISSQKIQKYHNPKIRITLQEINKKIGLKLSSTKIINILNKLNYNVEFISKPSSNNYFIAQAPERRYDITTPEDIIADLVRLKGLNNKTNKYDVNNHTEHNHIQKQLIKLKKFLANLGFYEIKTYKLINQTIFNLFNHDQNYLSIINPINEERKILRQALSGSMLEVLEFNHKNKNTDNAFFEISKVFYNNKEVLHLSLGISGYFMTNHWLKQNIESSFFILKGILGKISHFLKINLSFSVTKKYLNLHPGVQANIKINQKNIGFIGEIHPKFNLNHLKKSFLAEINLDLILQKSLKNNIIIHKINKLPYITRDLSFWINKKINFKKILENLTKDFRQILRKCELLDIYIPNSNSQNKNPGYYSLSFRLTFENINNDLNKNTIEQIINQIENNLKNKFQAKIR</sequence>
<reference evidence="14 15" key="1">
    <citation type="journal article" date="2023" name="Int. J. Syst. Evol. Microbiol.">
        <title>The observation of taxonomic boundaries for the 16SrII and 16SrXXV phytoplasmas using genome-based delimitation.</title>
        <authorList>
            <person name="Rodrigues Jardim B."/>
            <person name="Tran-Nguyen L.T.T."/>
            <person name="Gambley C."/>
            <person name="Al-Sadi A.M."/>
            <person name="Al-Subhi A.M."/>
            <person name="Foissac X."/>
            <person name="Salar P."/>
            <person name="Cai H."/>
            <person name="Yang J.Y."/>
            <person name="Davis R."/>
            <person name="Jones L."/>
            <person name="Rodoni B."/>
            <person name="Constable F.E."/>
        </authorList>
    </citation>
    <scope>NUCLEOTIDE SEQUENCE [LARGE SCALE GENOMIC DNA]</scope>
    <source>
        <strain evidence="14">BAWM-322</strain>
    </source>
</reference>
<evidence type="ECO:0000256" key="6">
    <source>
        <dbReference type="ARBA" id="ARBA00022840"/>
    </source>
</evidence>
<dbReference type="InterPro" id="IPR041616">
    <property type="entry name" value="PheRS_beta_core"/>
</dbReference>
<evidence type="ECO:0000256" key="9">
    <source>
        <dbReference type="ARBA" id="ARBA00023146"/>
    </source>
</evidence>
<evidence type="ECO:0000259" key="13">
    <source>
        <dbReference type="PROSITE" id="PS51483"/>
    </source>
</evidence>
<dbReference type="Pfam" id="PF17759">
    <property type="entry name" value="tRNA_synthFbeta"/>
    <property type="match status" value="1"/>
</dbReference>
<dbReference type="SMART" id="SM00874">
    <property type="entry name" value="B5"/>
    <property type="match status" value="1"/>
</dbReference>
<dbReference type="SUPFAM" id="SSF50249">
    <property type="entry name" value="Nucleic acid-binding proteins"/>
    <property type="match status" value="1"/>
</dbReference>
<dbReference type="Pfam" id="PF03483">
    <property type="entry name" value="B3_4"/>
    <property type="match status" value="1"/>
</dbReference>
<evidence type="ECO:0000256" key="1">
    <source>
        <dbReference type="ARBA" id="ARBA00008653"/>
    </source>
</evidence>
<keyword evidence="3 11" id="KW-0436">Ligase</keyword>
<dbReference type="Gene3D" id="2.40.50.140">
    <property type="entry name" value="Nucleic acid-binding proteins"/>
    <property type="match status" value="1"/>
</dbReference>
<dbReference type="InterPro" id="IPR004532">
    <property type="entry name" value="Phe-tRNA-ligase_IIc_bsu_bact"/>
</dbReference>
<keyword evidence="15" id="KW-1185">Reference proteome</keyword>
<comment type="subunit">
    <text evidence="2 11">Tetramer of two alpha and two beta subunits.</text>
</comment>
<feature type="domain" description="FDX-ACB" evidence="12">
    <location>
        <begin position="711"/>
        <end position="808"/>
    </location>
</feature>
<dbReference type="InterPro" id="IPR020825">
    <property type="entry name" value="Phe-tRNA_synthase-like_B3/B4"/>
</dbReference>
<keyword evidence="7 11" id="KW-0460">Magnesium</keyword>
<keyword evidence="5 11" id="KW-0547">Nucleotide-binding</keyword>
<dbReference type="HAMAP" id="MF_00283">
    <property type="entry name" value="Phe_tRNA_synth_beta1"/>
    <property type="match status" value="1"/>
</dbReference>
<dbReference type="SUPFAM" id="SSF55681">
    <property type="entry name" value="Class II aaRS and biotin synthetases"/>
    <property type="match status" value="1"/>
</dbReference>